<name>A0A378MWF7_MANHA</name>
<evidence type="ECO:0000313" key="1">
    <source>
        <dbReference type="EMBL" id="STY59725.1"/>
    </source>
</evidence>
<organism evidence="1 2">
    <name type="scientific">Mannheimia haemolytica</name>
    <name type="common">Pasteurella haemolytica</name>
    <dbReference type="NCBI Taxonomy" id="75985"/>
    <lineage>
        <taxon>Bacteria</taxon>
        <taxon>Pseudomonadati</taxon>
        <taxon>Pseudomonadota</taxon>
        <taxon>Gammaproteobacteria</taxon>
        <taxon>Pasteurellales</taxon>
        <taxon>Pasteurellaceae</taxon>
        <taxon>Mannheimia</taxon>
    </lineage>
</organism>
<reference evidence="1 2" key="1">
    <citation type="submission" date="2018-06" db="EMBL/GenBank/DDBJ databases">
        <authorList>
            <consortium name="Pathogen Informatics"/>
            <person name="Doyle S."/>
        </authorList>
    </citation>
    <scope>NUCLEOTIDE SEQUENCE [LARGE SCALE GENOMIC DNA]</scope>
    <source>
        <strain evidence="1 2">NCTC10638</strain>
    </source>
</reference>
<protein>
    <submittedName>
        <fullName evidence="1">Uncharacterized protein</fullName>
    </submittedName>
</protein>
<sequence>MLLMGQSKFNHFYPLLVYLLGNSILAEFLTKAQSHDWAFLLPRNGVEYEYNA</sequence>
<evidence type="ECO:0000313" key="2">
    <source>
        <dbReference type="Proteomes" id="UP000254802"/>
    </source>
</evidence>
<gene>
    <name evidence="1" type="ORF">NCTC10638_00904</name>
</gene>
<dbReference type="AlphaFoldDB" id="A0A378MWF7"/>
<dbReference type="Proteomes" id="UP000254802">
    <property type="component" value="Unassembled WGS sequence"/>
</dbReference>
<dbReference type="EMBL" id="UGPN01000002">
    <property type="protein sequence ID" value="STY59725.1"/>
    <property type="molecule type" value="Genomic_DNA"/>
</dbReference>
<accession>A0A378MWF7</accession>
<proteinExistence type="predicted"/>